<dbReference type="AlphaFoldDB" id="X1NPZ1"/>
<gene>
    <name evidence="1" type="ORF">S06H3_37080</name>
</gene>
<accession>X1NPZ1</accession>
<evidence type="ECO:0000313" key="1">
    <source>
        <dbReference type="EMBL" id="GAI20744.1"/>
    </source>
</evidence>
<dbReference type="EMBL" id="BARV01022497">
    <property type="protein sequence ID" value="GAI20744.1"/>
    <property type="molecule type" value="Genomic_DNA"/>
</dbReference>
<name>X1NPZ1_9ZZZZ</name>
<feature type="non-terminal residue" evidence="1">
    <location>
        <position position="1"/>
    </location>
</feature>
<organism evidence="1">
    <name type="scientific">marine sediment metagenome</name>
    <dbReference type="NCBI Taxonomy" id="412755"/>
    <lineage>
        <taxon>unclassified sequences</taxon>
        <taxon>metagenomes</taxon>
        <taxon>ecological metagenomes</taxon>
    </lineage>
</organism>
<protein>
    <submittedName>
        <fullName evidence="1">Uncharacterized protein</fullName>
    </submittedName>
</protein>
<comment type="caution">
    <text evidence="1">The sequence shown here is derived from an EMBL/GenBank/DDBJ whole genome shotgun (WGS) entry which is preliminary data.</text>
</comment>
<sequence>FYAALDSTPIDSIEHGIGLLRERMTTMTARVDTLGRSIAPARNVGQIAPFWKYGGTRPERMIEGKSLVNFWLNMADRDDEDMSDPTLLRDQVKSARQMVDNPTAMGAGDIPDWIRLYLNEGIVAGPLRSQWPPIKHADNGNVLCL</sequence>
<proteinExistence type="predicted"/>
<reference evidence="1" key="1">
    <citation type="journal article" date="2014" name="Front. Microbiol.">
        <title>High frequency of phylogenetically diverse reductive dehalogenase-homologous genes in deep subseafloor sedimentary metagenomes.</title>
        <authorList>
            <person name="Kawai M."/>
            <person name="Futagami T."/>
            <person name="Toyoda A."/>
            <person name="Takaki Y."/>
            <person name="Nishi S."/>
            <person name="Hori S."/>
            <person name="Arai W."/>
            <person name="Tsubouchi T."/>
            <person name="Morono Y."/>
            <person name="Uchiyama I."/>
            <person name="Ito T."/>
            <person name="Fujiyama A."/>
            <person name="Inagaki F."/>
            <person name="Takami H."/>
        </authorList>
    </citation>
    <scope>NUCLEOTIDE SEQUENCE</scope>
    <source>
        <strain evidence="1">Expedition CK06-06</strain>
    </source>
</reference>